<dbReference type="EMBL" id="SDPW01000001">
    <property type="protein sequence ID" value="RXZ54347.1"/>
    <property type="molecule type" value="Genomic_DNA"/>
</dbReference>
<evidence type="ECO:0000256" key="3">
    <source>
        <dbReference type="PIRSR" id="PIRSR613078-2"/>
    </source>
</evidence>
<reference evidence="5 7" key="1">
    <citation type="submission" date="2019-01" db="EMBL/GenBank/DDBJ databases">
        <title>Senegalimassilia sp. nov. KGMB04484 isolated human feces.</title>
        <authorList>
            <person name="Han K.-I."/>
            <person name="Kim J.-S."/>
            <person name="Lee K.C."/>
            <person name="Suh M.K."/>
            <person name="Eom M.K."/>
            <person name="Lee J.H."/>
            <person name="Park S.-H."/>
            <person name="Kang S.W."/>
            <person name="Park J.-E."/>
            <person name="Oh B.S."/>
            <person name="Yu S.Y."/>
            <person name="Choi S.-H."/>
            <person name="Lee D.H."/>
            <person name="Yoon H."/>
            <person name="Kim B.-Y."/>
            <person name="Lee J.H."/>
            <person name="Lee J.-S."/>
        </authorList>
    </citation>
    <scope>NUCLEOTIDE SEQUENCE [LARGE SCALE GENOMIC DNA]</scope>
    <source>
        <strain evidence="5 7">KGMB04484</strain>
    </source>
</reference>
<keyword evidence="1" id="KW-0378">Hydrolase</keyword>
<feature type="active site" description="Tele-phosphohistidine intermediate" evidence="2">
    <location>
        <position position="24"/>
    </location>
</feature>
<accession>A0A4V1QU11</accession>
<comment type="caution">
    <text evidence="5">The sequence shown here is derived from an EMBL/GenBank/DDBJ whole genome shotgun (WGS) entry which is preliminary data.</text>
</comment>
<dbReference type="SMART" id="SM00855">
    <property type="entry name" value="PGAM"/>
    <property type="match status" value="1"/>
</dbReference>
<evidence type="ECO:0000256" key="2">
    <source>
        <dbReference type="PIRSR" id="PIRSR613078-1"/>
    </source>
</evidence>
<dbReference type="PANTHER" id="PTHR46517">
    <property type="entry name" value="FRUCTOSE-2,6-BISPHOSPHATASE TIGAR"/>
    <property type="match status" value="1"/>
</dbReference>
<feature type="site" description="Transition state stabilizer" evidence="4">
    <location>
        <position position="191"/>
    </location>
</feature>
<dbReference type="InterPro" id="IPR001345">
    <property type="entry name" value="PG/BPGM_mutase_AS"/>
</dbReference>
<dbReference type="OrthoDB" id="4131070at2"/>
<feature type="binding site" evidence="3">
    <location>
        <begin position="106"/>
        <end position="109"/>
    </location>
    <ligand>
        <name>substrate</name>
    </ligand>
</feature>
<proteinExistence type="predicted"/>
<dbReference type="GO" id="GO:0004331">
    <property type="term" value="F:fructose-2,6-bisphosphate 2-phosphatase activity"/>
    <property type="evidence" value="ECO:0007669"/>
    <property type="project" value="TreeGrafter"/>
</dbReference>
<dbReference type="InterPro" id="IPR051695">
    <property type="entry name" value="Phosphoglycerate_Mutase"/>
</dbReference>
<keyword evidence="7" id="KW-1185">Reference proteome</keyword>
<feature type="active site" description="Proton donor/acceptor" evidence="2">
    <location>
        <position position="106"/>
    </location>
</feature>
<dbReference type="InterPro" id="IPR029033">
    <property type="entry name" value="His_PPase_superfam"/>
</dbReference>
<dbReference type="SUPFAM" id="SSF53254">
    <property type="entry name" value="Phosphoglycerate mutase-like"/>
    <property type="match status" value="1"/>
</dbReference>
<dbReference type="GO" id="GO:0045820">
    <property type="term" value="P:negative regulation of glycolytic process"/>
    <property type="evidence" value="ECO:0007669"/>
    <property type="project" value="TreeGrafter"/>
</dbReference>
<dbReference type="PANTHER" id="PTHR46517:SF1">
    <property type="entry name" value="FRUCTOSE-2,6-BISPHOSPHATASE TIGAR"/>
    <property type="match status" value="1"/>
</dbReference>
<sequence length="255" mass="28039">MTARRRFWPTTGISMDVTFYITRHGQTVYNVASRVQGWCDSQLTDEGIRVARKLGEGFANVGFAQAYCSDAGRAVQTLNTVLAARSKANPAAQLPHIHVPDPRLREWCYGNLEAGPGEELHAALARGFGEDLPFDELNRRLPQVAGVLADQDTTGRAERFDQVRERLTSFFNDAGQQALAAGGGNVLVVTHSFVVRSVMYLLDSSRVNDPLKIKNASVTQVTYDGETFTLGETASTRWLGEEPEEANAIPFGFKM</sequence>
<evidence type="ECO:0000256" key="1">
    <source>
        <dbReference type="ARBA" id="ARBA00022801"/>
    </source>
</evidence>
<feature type="binding site" evidence="3">
    <location>
        <begin position="23"/>
        <end position="30"/>
    </location>
    <ligand>
        <name>substrate</name>
    </ligand>
</feature>
<dbReference type="GO" id="GO:0043456">
    <property type="term" value="P:regulation of pentose-phosphate shunt"/>
    <property type="evidence" value="ECO:0007669"/>
    <property type="project" value="TreeGrafter"/>
</dbReference>
<feature type="binding site" evidence="3">
    <location>
        <position position="73"/>
    </location>
    <ligand>
        <name>substrate</name>
    </ligand>
</feature>
<gene>
    <name evidence="5" type="ORF">ET524_07555</name>
    <name evidence="6" type="ORF">ET524_11470</name>
</gene>
<dbReference type="GO" id="GO:0005829">
    <property type="term" value="C:cytosol"/>
    <property type="evidence" value="ECO:0007669"/>
    <property type="project" value="TreeGrafter"/>
</dbReference>
<dbReference type="Gene3D" id="3.40.50.1240">
    <property type="entry name" value="Phosphoglycerate mutase-like"/>
    <property type="match status" value="1"/>
</dbReference>
<name>A0A4V1QU11_9ACTN</name>
<dbReference type="EMBL" id="SDPW01000001">
    <property type="protein sequence ID" value="RXZ55026.1"/>
    <property type="molecule type" value="Genomic_DNA"/>
</dbReference>
<dbReference type="CDD" id="cd07067">
    <property type="entry name" value="HP_PGM_like"/>
    <property type="match status" value="1"/>
</dbReference>
<evidence type="ECO:0000313" key="5">
    <source>
        <dbReference type="EMBL" id="RXZ54347.1"/>
    </source>
</evidence>
<organism evidence="5 7">
    <name type="scientific">Senegalimassilia faecalis</name>
    <dbReference type="NCBI Taxonomy" id="2509433"/>
    <lineage>
        <taxon>Bacteria</taxon>
        <taxon>Bacillati</taxon>
        <taxon>Actinomycetota</taxon>
        <taxon>Coriobacteriia</taxon>
        <taxon>Coriobacteriales</taxon>
        <taxon>Coriobacteriaceae</taxon>
        <taxon>Senegalimassilia</taxon>
    </lineage>
</organism>
<evidence type="ECO:0000256" key="4">
    <source>
        <dbReference type="PIRSR" id="PIRSR613078-3"/>
    </source>
</evidence>
<protein>
    <submittedName>
        <fullName evidence="5">Histidine phosphatase family protein</fullName>
    </submittedName>
</protein>
<dbReference type="Pfam" id="PF00300">
    <property type="entry name" value="His_Phos_1"/>
    <property type="match status" value="1"/>
</dbReference>
<dbReference type="PROSITE" id="PS00175">
    <property type="entry name" value="PG_MUTASE"/>
    <property type="match status" value="1"/>
</dbReference>
<dbReference type="AlphaFoldDB" id="A0A4V1QU11"/>
<evidence type="ECO:0000313" key="6">
    <source>
        <dbReference type="EMBL" id="RXZ55026.1"/>
    </source>
</evidence>
<dbReference type="InterPro" id="IPR013078">
    <property type="entry name" value="His_Pase_superF_clade-1"/>
</dbReference>
<dbReference type="Proteomes" id="UP000293345">
    <property type="component" value="Unassembled WGS sequence"/>
</dbReference>
<evidence type="ECO:0000313" key="7">
    <source>
        <dbReference type="Proteomes" id="UP000293345"/>
    </source>
</evidence>